<evidence type="ECO:0000313" key="2">
    <source>
        <dbReference type="Proteomes" id="UP000255230"/>
    </source>
</evidence>
<sequence length="30" mass="3628">MVFQLLNIFKNPIQIFNFNDDLIKPNCLQF</sequence>
<accession>A0A378QBG7</accession>
<proteinExistence type="predicted"/>
<dbReference type="AlphaFoldDB" id="A0A378QBG7"/>
<evidence type="ECO:0000313" key="1">
    <source>
        <dbReference type="EMBL" id="STY98171.1"/>
    </source>
</evidence>
<protein>
    <submittedName>
        <fullName evidence="1">Uncharacterized protein</fullName>
    </submittedName>
</protein>
<dbReference type="EMBL" id="UGPY01000001">
    <property type="protein sequence ID" value="STY98171.1"/>
    <property type="molecule type" value="Genomic_DNA"/>
</dbReference>
<organism evidence="1 2">
    <name type="scientific">Faucicola osloensis</name>
    <name type="common">Moraxella osloensis</name>
    <dbReference type="NCBI Taxonomy" id="34062"/>
    <lineage>
        <taxon>Bacteria</taxon>
        <taxon>Pseudomonadati</taxon>
        <taxon>Pseudomonadota</taxon>
        <taxon>Gammaproteobacteria</taxon>
        <taxon>Moraxellales</taxon>
        <taxon>Moraxellaceae</taxon>
        <taxon>Faucicola</taxon>
    </lineage>
</organism>
<name>A0A378QBG7_FAUOS</name>
<gene>
    <name evidence="1" type="ORF">NCTC10465_01977</name>
</gene>
<reference evidence="1 2" key="1">
    <citation type="submission" date="2018-06" db="EMBL/GenBank/DDBJ databases">
        <authorList>
            <consortium name="Pathogen Informatics"/>
            <person name="Doyle S."/>
        </authorList>
    </citation>
    <scope>NUCLEOTIDE SEQUENCE [LARGE SCALE GENOMIC DNA]</scope>
    <source>
        <strain evidence="1 2">NCTC10465</strain>
    </source>
</reference>
<dbReference type="Proteomes" id="UP000255230">
    <property type="component" value="Unassembled WGS sequence"/>
</dbReference>
<keyword evidence="2" id="KW-1185">Reference proteome</keyword>